<evidence type="ECO:0000313" key="5">
    <source>
        <dbReference type="EMBL" id="MBS4539044.1"/>
    </source>
</evidence>
<gene>
    <name evidence="5" type="ORF">GOQ27_11265</name>
</gene>
<feature type="domain" description="EAL" evidence="3">
    <location>
        <begin position="254"/>
        <end position="508"/>
    </location>
</feature>
<dbReference type="Pfam" id="PF00990">
    <property type="entry name" value="GGDEF"/>
    <property type="match status" value="1"/>
</dbReference>
<dbReference type="Pfam" id="PF00563">
    <property type="entry name" value="EAL"/>
    <property type="match status" value="1"/>
</dbReference>
<dbReference type="SMART" id="SM00267">
    <property type="entry name" value="GGDEF"/>
    <property type="match status" value="1"/>
</dbReference>
<dbReference type="CDD" id="cd01949">
    <property type="entry name" value="GGDEF"/>
    <property type="match status" value="1"/>
</dbReference>
<dbReference type="SUPFAM" id="SSF141868">
    <property type="entry name" value="EAL domain-like"/>
    <property type="match status" value="1"/>
</dbReference>
<dbReference type="SUPFAM" id="SSF55073">
    <property type="entry name" value="Nucleotide cyclase"/>
    <property type="match status" value="1"/>
</dbReference>
<dbReference type="PANTHER" id="PTHR44757">
    <property type="entry name" value="DIGUANYLATE CYCLASE DGCP"/>
    <property type="match status" value="1"/>
</dbReference>
<feature type="coiled-coil region" evidence="1">
    <location>
        <begin position="50"/>
        <end position="77"/>
    </location>
</feature>
<feature type="transmembrane region" description="Helical" evidence="2">
    <location>
        <begin position="7"/>
        <end position="25"/>
    </location>
</feature>
<keyword evidence="1" id="KW-0175">Coiled coil</keyword>
<evidence type="ECO:0000259" key="4">
    <source>
        <dbReference type="PROSITE" id="PS50887"/>
    </source>
</evidence>
<accession>A0A942UYA7</accession>
<dbReference type="InterPro" id="IPR001633">
    <property type="entry name" value="EAL_dom"/>
</dbReference>
<comment type="caution">
    <text evidence="5">The sequence shown here is derived from an EMBL/GenBank/DDBJ whole genome shotgun (WGS) entry which is preliminary data.</text>
</comment>
<dbReference type="InterPro" id="IPR029787">
    <property type="entry name" value="Nucleotide_cyclase"/>
</dbReference>
<dbReference type="InterPro" id="IPR043128">
    <property type="entry name" value="Rev_trsase/Diguanyl_cyclase"/>
</dbReference>
<dbReference type="EMBL" id="WSFT01000040">
    <property type="protein sequence ID" value="MBS4539044.1"/>
    <property type="molecule type" value="Genomic_DNA"/>
</dbReference>
<dbReference type="NCBIfam" id="TIGR00254">
    <property type="entry name" value="GGDEF"/>
    <property type="match status" value="1"/>
</dbReference>
<keyword evidence="2" id="KW-0472">Membrane</keyword>
<evidence type="ECO:0000259" key="3">
    <source>
        <dbReference type="PROSITE" id="PS50883"/>
    </source>
</evidence>
<keyword evidence="2" id="KW-1133">Transmembrane helix</keyword>
<feature type="domain" description="GGDEF" evidence="4">
    <location>
        <begin position="112"/>
        <end position="245"/>
    </location>
</feature>
<protein>
    <submittedName>
        <fullName evidence="5">Bifunctional diguanylate cyclase/phosphodiesterase</fullName>
    </submittedName>
</protein>
<dbReference type="RefSeq" id="WP_203366967.1">
    <property type="nucleotide sequence ID" value="NZ_WSFT01000040.1"/>
</dbReference>
<keyword evidence="6" id="KW-1185">Reference proteome</keyword>
<evidence type="ECO:0000313" key="6">
    <source>
        <dbReference type="Proteomes" id="UP000724672"/>
    </source>
</evidence>
<evidence type="ECO:0000256" key="1">
    <source>
        <dbReference type="SAM" id="Coils"/>
    </source>
</evidence>
<dbReference type="InterPro" id="IPR052155">
    <property type="entry name" value="Biofilm_reg_signaling"/>
</dbReference>
<dbReference type="Gene3D" id="3.30.70.270">
    <property type="match status" value="1"/>
</dbReference>
<evidence type="ECO:0000256" key="2">
    <source>
        <dbReference type="SAM" id="Phobius"/>
    </source>
</evidence>
<name>A0A942UYA7_9FIRM</name>
<dbReference type="Proteomes" id="UP000724672">
    <property type="component" value="Unassembled WGS sequence"/>
</dbReference>
<feature type="transmembrane region" description="Helical" evidence="2">
    <location>
        <begin position="31"/>
        <end position="49"/>
    </location>
</feature>
<dbReference type="CDD" id="cd01948">
    <property type="entry name" value="EAL"/>
    <property type="match status" value="1"/>
</dbReference>
<dbReference type="PROSITE" id="PS50887">
    <property type="entry name" value="GGDEF"/>
    <property type="match status" value="1"/>
</dbReference>
<dbReference type="InterPro" id="IPR000160">
    <property type="entry name" value="GGDEF_dom"/>
</dbReference>
<dbReference type="AlphaFoldDB" id="A0A942UYA7"/>
<organism evidence="5 6">
    <name type="scientific">Anaeromonas frigoriresistens</name>
    <dbReference type="NCBI Taxonomy" id="2683708"/>
    <lineage>
        <taxon>Bacteria</taxon>
        <taxon>Bacillati</taxon>
        <taxon>Bacillota</taxon>
        <taxon>Tissierellia</taxon>
        <taxon>Tissierellales</taxon>
        <taxon>Thermohalobacteraceae</taxon>
        <taxon>Anaeromonas</taxon>
    </lineage>
</organism>
<dbReference type="Gene3D" id="3.20.20.450">
    <property type="entry name" value="EAL domain"/>
    <property type="match status" value="1"/>
</dbReference>
<sequence>MGGKKYYIIESVIIISTIIVSFIFWEQKDLVLYSILIMGTSLSMLAMTCNRKLKKEVLQTTEELKEANKDLLLQQEKIHNLAYYDGVTLLPNRTYFIDALKTVLEESKFTGNKFAILFIDLDKFKQINDTFGHDIGDVVLKIITKRLKKRLKSNGLLARAGGDEFFVLLKDIETEGEIINIAENILQSIKRPVITDKCEFYVSLSIGISIWDDKIIDENQLMKYADIAMYNAKKMGGNTYRIYYEELSKHEMENLMIANSLRNAIAKDELNLSYQPKIDIDSGEVVGMEALLRWENSEIGQIFPDKFIPIAEDTGLIIPIGTWVIKEACKMNKSMLDLGYPPMRVSVNISAKQFKDVNFINIIKDTLKDSGLPANQLELEITETFALIDVKNTIEMLSKLKEIGVYISVDDFGKGYSSLNYLRDMDIDELKIDKSFILGLTKNPKNASIAKTIIMLAHQLNMNVTAEGVEKVEDLLFLKSNKCDKVQGFYYSKPVTKDIFIDYLNEYNKETC</sequence>
<proteinExistence type="predicted"/>
<keyword evidence="2" id="KW-0812">Transmembrane</keyword>
<dbReference type="SMART" id="SM00052">
    <property type="entry name" value="EAL"/>
    <property type="match status" value="1"/>
</dbReference>
<dbReference type="PANTHER" id="PTHR44757:SF2">
    <property type="entry name" value="BIOFILM ARCHITECTURE MAINTENANCE PROTEIN MBAA"/>
    <property type="match status" value="1"/>
</dbReference>
<dbReference type="InterPro" id="IPR035919">
    <property type="entry name" value="EAL_sf"/>
</dbReference>
<dbReference type="PROSITE" id="PS50883">
    <property type="entry name" value="EAL"/>
    <property type="match status" value="1"/>
</dbReference>
<reference evidence="5" key="1">
    <citation type="submission" date="2019-12" db="EMBL/GenBank/DDBJ databases">
        <title>Clostridiaceae gen. nov. sp. nov., isolated from sediment in Xinjiang, China.</title>
        <authorList>
            <person name="Zhang R."/>
        </authorList>
    </citation>
    <scope>NUCLEOTIDE SEQUENCE</scope>
    <source>
        <strain evidence="5">D2Q-11</strain>
    </source>
</reference>